<evidence type="ECO:0000313" key="10">
    <source>
        <dbReference type="Proteomes" id="UP000054558"/>
    </source>
</evidence>
<evidence type="ECO:0000256" key="1">
    <source>
        <dbReference type="ARBA" id="ARBA00012687"/>
    </source>
</evidence>
<evidence type="ECO:0000256" key="8">
    <source>
        <dbReference type="SAM" id="MobiDB-lite"/>
    </source>
</evidence>
<dbReference type="GO" id="GO:0008915">
    <property type="term" value="F:lipid-A-disaccharide synthase activity"/>
    <property type="evidence" value="ECO:0007669"/>
    <property type="project" value="UniProtKB-EC"/>
</dbReference>
<sequence>MVAMRKVAHRHTVEFKGVGGPKMQQAGLTSLFPMDDLAVMGIAEVISSIFRIKRRISETVAALLDFHPHIVVTIDSKGFCHRVLTSAREEFVTAAVAPPACIQYVAPSIWAYKDGGPQQLAAKWGPVIDHMLCILPFEPPLCRAASIPATFVGHPVLEDAWECQSSSVGHPWEIHGDGAAFRLQHGLGHEARPMVCFLPGSRRQEIQRLLPTFRRTFMLLREGRPKLTAVVVTIPGPVGDQVTADVAAWSISHAVTCTPATEQERYNAFAACDVAIAASGTAVMQLLLARIPTVVAYQAHWLTEWVARRLAAVRHLALPNILAGREVVPEAIFADCTPERLAQHASSLLKSRFERTLQAENAERILSFLGPPASRSPGPCKQKRIQRSGAADSSRDMLTEEDKVIETGVAECPITLYERPSMVAARAILHCFEQKHYAEVL</sequence>
<dbReference type="Proteomes" id="UP000054558">
    <property type="component" value="Unassembled WGS sequence"/>
</dbReference>
<keyword evidence="3" id="KW-0441">Lipid A biosynthesis</keyword>
<dbReference type="OrthoDB" id="2419at2759"/>
<dbReference type="PANTHER" id="PTHR30372:SF4">
    <property type="entry name" value="LIPID-A-DISACCHARIDE SYNTHASE, MITOCHONDRIAL-RELATED"/>
    <property type="match status" value="1"/>
</dbReference>
<name>A0A1Y1I098_KLENI</name>
<reference evidence="9 10" key="1">
    <citation type="journal article" date="2014" name="Nat. Commun.">
        <title>Klebsormidium flaccidum genome reveals primary factors for plant terrestrial adaptation.</title>
        <authorList>
            <person name="Hori K."/>
            <person name="Maruyama F."/>
            <person name="Fujisawa T."/>
            <person name="Togashi T."/>
            <person name="Yamamoto N."/>
            <person name="Seo M."/>
            <person name="Sato S."/>
            <person name="Yamada T."/>
            <person name="Mori H."/>
            <person name="Tajima N."/>
            <person name="Moriyama T."/>
            <person name="Ikeuchi M."/>
            <person name="Watanabe M."/>
            <person name="Wada H."/>
            <person name="Kobayashi K."/>
            <person name="Saito M."/>
            <person name="Masuda T."/>
            <person name="Sasaki-Sekimoto Y."/>
            <person name="Mashiguchi K."/>
            <person name="Awai K."/>
            <person name="Shimojima M."/>
            <person name="Masuda S."/>
            <person name="Iwai M."/>
            <person name="Nobusawa T."/>
            <person name="Narise T."/>
            <person name="Kondo S."/>
            <person name="Saito H."/>
            <person name="Sato R."/>
            <person name="Murakawa M."/>
            <person name="Ihara Y."/>
            <person name="Oshima-Yamada Y."/>
            <person name="Ohtaka K."/>
            <person name="Satoh M."/>
            <person name="Sonobe K."/>
            <person name="Ishii M."/>
            <person name="Ohtani R."/>
            <person name="Kanamori-Sato M."/>
            <person name="Honoki R."/>
            <person name="Miyazaki D."/>
            <person name="Mochizuki H."/>
            <person name="Umetsu J."/>
            <person name="Higashi K."/>
            <person name="Shibata D."/>
            <person name="Kamiya Y."/>
            <person name="Sato N."/>
            <person name="Nakamura Y."/>
            <person name="Tabata S."/>
            <person name="Ida S."/>
            <person name="Kurokawa K."/>
            <person name="Ohta H."/>
        </authorList>
    </citation>
    <scope>NUCLEOTIDE SEQUENCE [LARGE SCALE GENOMIC DNA]</scope>
    <source>
        <strain evidence="9 10">NIES-2285</strain>
    </source>
</reference>
<protein>
    <recommendedName>
        <fullName evidence="1">lipid-A-disaccharide synthase</fullName>
        <ecNumber evidence="1">2.4.1.182</ecNumber>
    </recommendedName>
</protein>
<organism evidence="9 10">
    <name type="scientific">Klebsormidium nitens</name>
    <name type="common">Green alga</name>
    <name type="synonym">Ulothrix nitens</name>
    <dbReference type="NCBI Taxonomy" id="105231"/>
    <lineage>
        <taxon>Eukaryota</taxon>
        <taxon>Viridiplantae</taxon>
        <taxon>Streptophyta</taxon>
        <taxon>Klebsormidiophyceae</taxon>
        <taxon>Klebsormidiales</taxon>
        <taxon>Klebsormidiaceae</taxon>
        <taxon>Klebsormidium</taxon>
    </lineage>
</organism>
<dbReference type="EC" id="2.4.1.182" evidence="1"/>
<keyword evidence="5" id="KW-0808">Transferase</keyword>
<gene>
    <name evidence="9" type="ORF">KFL_001860070</name>
</gene>
<comment type="catalytic activity">
    <reaction evidence="7">
        <text>a lipid X + a UDP-2-N,3-O-bis[(3R)-3-hydroxyacyl]-alpha-D-glucosamine = a lipid A disaccharide + UDP + H(+)</text>
        <dbReference type="Rhea" id="RHEA:67828"/>
        <dbReference type="ChEBI" id="CHEBI:15378"/>
        <dbReference type="ChEBI" id="CHEBI:58223"/>
        <dbReference type="ChEBI" id="CHEBI:137748"/>
        <dbReference type="ChEBI" id="CHEBI:176338"/>
        <dbReference type="ChEBI" id="CHEBI:176343"/>
        <dbReference type="EC" id="2.4.1.182"/>
    </reaction>
</comment>
<dbReference type="EMBL" id="DF237135">
    <property type="protein sequence ID" value="GAQ84360.1"/>
    <property type="molecule type" value="Genomic_DNA"/>
</dbReference>
<dbReference type="STRING" id="105231.A0A1Y1I098"/>
<dbReference type="InterPro" id="IPR003835">
    <property type="entry name" value="Glyco_trans_19"/>
</dbReference>
<dbReference type="GO" id="GO:0005543">
    <property type="term" value="F:phospholipid binding"/>
    <property type="evidence" value="ECO:0000318"/>
    <property type="project" value="GO_Central"/>
</dbReference>
<keyword evidence="4" id="KW-0328">Glycosyltransferase</keyword>
<evidence type="ECO:0000256" key="3">
    <source>
        <dbReference type="ARBA" id="ARBA00022556"/>
    </source>
</evidence>
<keyword evidence="6" id="KW-0443">Lipid metabolism</keyword>
<dbReference type="SUPFAM" id="SSF53756">
    <property type="entry name" value="UDP-Glycosyltransferase/glycogen phosphorylase"/>
    <property type="match status" value="1"/>
</dbReference>
<evidence type="ECO:0000256" key="5">
    <source>
        <dbReference type="ARBA" id="ARBA00022679"/>
    </source>
</evidence>
<dbReference type="PANTHER" id="PTHR30372">
    <property type="entry name" value="LIPID-A-DISACCHARIDE SYNTHASE"/>
    <property type="match status" value="1"/>
</dbReference>
<proteinExistence type="predicted"/>
<evidence type="ECO:0000256" key="7">
    <source>
        <dbReference type="ARBA" id="ARBA00048975"/>
    </source>
</evidence>
<dbReference type="Pfam" id="PF02684">
    <property type="entry name" value="LpxB"/>
    <property type="match status" value="1"/>
</dbReference>
<keyword evidence="10" id="KW-1185">Reference proteome</keyword>
<dbReference type="AlphaFoldDB" id="A0A1Y1I098"/>
<dbReference type="GO" id="GO:0016020">
    <property type="term" value="C:membrane"/>
    <property type="evidence" value="ECO:0007669"/>
    <property type="project" value="GOC"/>
</dbReference>
<evidence type="ECO:0000256" key="2">
    <source>
        <dbReference type="ARBA" id="ARBA00022516"/>
    </source>
</evidence>
<accession>A0A1Y1I098</accession>
<dbReference type="GO" id="GO:0009245">
    <property type="term" value="P:lipid A biosynthetic process"/>
    <property type="evidence" value="ECO:0000318"/>
    <property type="project" value="GO_Central"/>
</dbReference>
<dbReference type="OMA" id="YVILPFE"/>
<feature type="region of interest" description="Disordered" evidence="8">
    <location>
        <begin position="369"/>
        <end position="397"/>
    </location>
</feature>
<keyword evidence="2" id="KW-0444">Lipid biosynthesis</keyword>
<evidence type="ECO:0000313" key="9">
    <source>
        <dbReference type="EMBL" id="GAQ84360.1"/>
    </source>
</evidence>
<evidence type="ECO:0000256" key="4">
    <source>
        <dbReference type="ARBA" id="ARBA00022676"/>
    </source>
</evidence>
<evidence type="ECO:0000256" key="6">
    <source>
        <dbReference type="ARBA" id="ARBA00023098"/>
    </source>
</evidence>